<dbReference type="InterPro" id="IPR011009">
    <property type="entry name" value="Kinase-like_dom_sf"/>
</dbReference>
<evidence type="ECO:0000313" key="2">
    <source>
        <dbReference type="EMBL" id="KAI7727752.1"/>
    </source>
</evidence>
<dbReference type="AlphaFoldDB" id="A0AAD5G4C6"/>
<dbReference type="Pfam" id="PF00069">
    <property type="entry name" value="Pkinase"/>
    <property type="match status" value="1"/>
</dbReference>
<dbReference type="EMBL" id="JAMZMK010011326">
    <property type="protein sequence ID" value="KAI7727752.1"/>
    <property type="molecule type" value="Genomic_DNA"/>
</dbReference>
<dbReference type="SUPFAM" id="SSF56112">
    <property type="entry name" value="Protein kinase-like (PK-like)"/>
    <property type="match status" value="1"/>
</dbReference>
<evidence type="ECO:0000259" key="1">
    <source>
        <dbReference type="PROSITE" id="PS50011"/>
    </source>
</evidence>
<reference evidence="2" key="1">
    <citation type="submission" date="2022-06" db="EMBL/GenBank/DDBJ databases">
        <title>Uncovering the hologenomic basis of an extraordinary plant invasion.</title>
        <authorList>
            <person name="Bieker V.C."/>
            <person name="Martin M.D."/>
            <person name="Gilbert T."/>
            <person name="Hodgins K."/>
            <person name="Battlay P."/>
            <person name="Petersen B."/>
            <person name="Wilson J."/>
        </authorList>
    </citation>
    <scope>NUCLEOTIDE SEQUENCE</scope>
    <source>
        <strain evidence="2">AA19_3_7</strain>
        <tissue evidence="2">Leaf</tissue>
    </source>
</reference>
<sequence length="227" mass="25021">MAYYLNKEDKLLVYDYMPKGSIATFLHGQSKPWVDWPTRMQIAKGVARGLHSLHTHHNIIHGNLTSSNVFLDENINPKISDFGLSQLITVAPNSNISTTAGVLGYQAPELSKLKKASTKTDVYSFGVIMLELLTGKSPGKMEDQDLPQWVGSVIESESIIEVIDLELLRHTPFAEDEMVNTLHLAMDCVSKLPHLRPGVQQVLQQLEEIRSETAISGDDGGAGPSRS</sequence>
<keyword evidence="3" id="KW-1185">Reference proteome</keyword>
<gene>
    <name evidence="2" type="ORF">M8C21_013142</name>
</gene>
<dbReference type="InterPro" id="IPR052451">
    <property type="entry name" value="Ser/Thr_kinase-like"/>
</dbReference>
<proteinExistence type="predicted"/>
<accession>A0AAD5G4C6</accession>
<dbReference type="FunFam" id="1.10.510.10:FF:000095">
    <property type="entry name" value="protein STRUBBELIG-RECEPTOR FAMILY 8"/>
    <property type="match status" value="1"/>
</dbReference>
<dbReference type="PROSITE" id="PS50011">
    <property type="entry name" value="PROTEIN_KINASE_DOM"/>
    <property type="match status" value="1"/>
</dbReference>
<name>A0AAD5G4C6_AMBAR</name>
<feature type="domain" description="Protein kinase" evidence="1">
    <location>
        <begin position="1"/>
        <end position="209"/>
    </location>
</feature>
<dbReference type="InterPro" id="IPR000719">
    <property type="entry name" value="Prot_kinase_dom"/>
</dbReference>
<dbReference type="Proteomes" id="UP001206925">
    <property type="component" value="Unassembled WGS sequence"/>
</dbReference>
<comment type="caution">
    <text evidence="2">The sequence shown here is derived from an EMBL/GenBank/DDBJ whole genome shotgun (WGS) entry which is preliminary data.</text>
</comment>
<dbReference type="PANTHER" id="PTHR48008">
    <property type="entry name" value="LEUCINE-RICH REPEAT RECEPTOR-LIKE PROTEIN KINASE IMK3-RELATED"/>
    <property type="match status" value="1"/>
</dbReference>
<dbReference type="GO" id="GO:0005524">
    <property type="term" value="F:ATP binding"/>
    <property type="evidence" value="ECO:0007669"/>
    <property type="project" value="InterPro"/>
</dbReference>
<evidence type="ECO:0000313" key="3">
    <source>
        <dbReference type="Proteomes" id="UP001206925"/>
    </source>
</evidence>
<dbReference type="PANTHER" id="PTHR48008:SF6">
    <property type="entry name" value="LEUCINE-RICH REPEAT RECEPTOR-LIKE PROTEIN KINASE IMK3-RELATED"/>
    <property type="match status" value="1"/>
</dbReference>
<dbReference type="Gene3D" id="1.10.510.10">
    <property type="entry name" value="Transferase(Phosphotransferase) domain 1"/>
    <property type="match status" value="1"/>
</dbReference>
<dbReference type="PIRSF" id="PIRSF000654">
    <property type="entry name" value="Integrin-linked_kinase"/>
    <property type="match status" value="1"/>
</dbReference>
<organism evidence="2 3">
    <name type="scientific">Ambrosia artemisiifolia</name>
    <name type="common">Common ragweed</name>
    <dbReference type="NCBI Taxonomy" id="4212"/>
    <lineage>
        <taxon>Eukaryota</taxon>
        <taxon>Viridiplantae</taxon>
        <taxon>Streptophyta</taxon>
        <taxon>Embryophyta</taxon>
        <taxon>Tracheophyta</taxon>
        <taxon>Spermatophyta</taxon>
        <taxon>Magnoliopsida</taxon>
        <taxon>eudicotyledons</taxon>
        <taxon>Gunneridae</taxon>
        <taxon>Pentapetalae</taxon>
        <taxon>asterids</taxon>
        <taxon>campanulids</taxon>
        <taxon>Asterales</taxon>
        <taxon>Asteraceae</taxon>
        <taxon>Asteroideae</taxon>
        <taxon>Heliantheae alliance</taxon>
        <taxon>Heliantheae</taxon>
        <taxon>Ambrosia</taxon>
    </lineage>
</organism>
<protein>
    <recommendedName>
        <fullName evidence="1">Protein kinase domain-containing protein</fullName>
    </recommendedName>
</protein>
<dbReference type="GO" id="GO:0004672">
    <property type="term" value="F:protein kinase activity"/>
    <property type="evidence" value="ECO:0007669"/>
    <property type="project" value="InterPro"/>
</dbReference>